<organism evidence="1 2">
    <name type="scientific">Fusobacterium necrophorum subsp. funduliforme</name>
    <dbReference type="NCBI Taxonomy" id="143387"/>
    <lineage>
        <taxon>Bacteria</taxon>
        <taxon>Fusobacteriati</taxon>
        <taxon>Fusobacteriota</taxon>
        <taxon>Fusobacteriia</taxon>
        <taxon>Fusobacteriales</taxon>
        <taxon>Fusobacteriaceae</taxon>
        <taxon>Fusobacterium</taxon>
    </lineage>
</organism>
<reference evidence="1 2" key="1">
    <citation type="submission" date="2016-03" db="EMBL/GenBank/DDBJ databases">
        <title>Comparative genomics of human isolates of Fusobacterium necrophorum.</title>
        <authorList>
            <person name="Jensen A."/>
            <person name="Bank S."/>
            <person name="Andersen P.S."/>
            <person name="Kristensen L.H."/>
            <person name="Prag J."/>
        </authorList>
    </citation>
    <scope>NUCLEOTIDE SEQUENCE [LARGE SCALE GENOMIC DNA]</scope>
    <source>
        <strain evidence="1 2">LS_1264</strain>
    </source>
</reference>
<dbReference type="EMBL" id="LVEA01000001">
    <property type="protein sequence ID" value="KYL05249.1"/>
    <property type="molecule type" value="Genomic_DNA"/>
</dbReference>
<accession>A0A162J700</accession>
<proteinExistence type="predicted"/>
<protein>
    <submittedName>
        <fullName evidence="1">Uncharacterized protein</fullName>
    </submittedName>
</protein>
<gene>
    <name evidence="1" type="ORF">A2J07_00510</name>
</gene>
<sequence length="99" mass="11924">MKADWIELELNSKYSVQGFFFNSSVKKGFKKDFLEKYTIYKVLKKEEDSFYLIKNEYDIKESVLIGYFYIYKEDDILSETIFFITGIGEAKDVIFQYRE</sequence>
<evidence type="ECO:0000313" key="1">
    <source>
        <dbReference type="EMBL" id="KYL05249.1"/>
    </source>
</evidence>
<dbReference type="AlphaFoldDB" id="A0A162J700"/>
<evidence type="ECO:0000313" key="2">
    <source>
        <dbReference type="Proteomes" id="UP000075816"/>
    </source>
</evidence>
<comment type="caution">
    <text evidence="1">The sequence shown here is derived from an EMBL/GenBank/DDBJ whole genome shotgun (WGS) entry which is preliminary data.</text>
</comment>
<name>A0A162J700_9FUSO</name>
<dbReference type="RefSeq" id="WP_062680748.1">
    <property type="nucleotide sequence ID" value="NZ_LVEA01000001.1"/>
</dbReference>
<dbReference type="Proteomes" id="UP000075816">
    <property type="component" value="Unassembled WGS sequence"/>
</dbReference>